<feature type="transmembrane region" description="Helical" evidence="6">
    <location>
        <begin position="727"/>
        <end position="747"/>
    </location>
</feature>
<dbReference type="Pfam" id="PF02687">
    <property type="entry name" value="FtsX"/>
    <property type="match status" value="2"/>
</dbReference>
<accession>A0A2T0MGY1</accession>
<organism evidence="9 10">
    <name type="scientific">Flagellimonas meridianipacifica</name>
    <dbReference type="NCBI Taxonomy" id="1080225"/>
    <lineage>
        <taxon>Bacteria</taxon>
        <taxon>Pseudomonadati</taxon>
        <taxon>Bacteroidota</taxon>
        <taxon>Flavobacteriia</taxon>
        <taxon>Flavobacteriales</taxon>
        <taxon>Flavobacteriaceae</taxon>
        <taxon>Flagellimonas</taxon>
    </lineage>
</organism>
<dbReference type="EMBL" id="PVYX01000001">
    <property type="protein sequence ID" value="PRX56833.1"/>
    <property type="molecule type" value="Genomic_DNA"/>
</dbReference>
<dbReference type="PANTHER" id="PTHR30572">
    <property type="entry name" value="MEMBRANE COMPONENT OF TRANSPORTER-RELATED"/>
    <property type="match status" value="1"/>
</dbReference>
<evidence type="ECO:0000256" key="5">
    <source>
        <dbReference type="ARBA" id="ARBA00023136"/>
    </source>
</evidence>
<evidence type="ECO:0000256" key="4">
    <source>
        <dbReference type="ARBA" id="ARBA00022989"/>
    </source>
</evidence>
<keyword evidence="3 6" id="KW-0812">Transmembrane</keyword>
<dbReference type="Pfam" id="PF12704">
    <property type="entry name" value="MacB_PCD"/>
    <property type="match status" value="2"/>
</dbReference>
<sequence>MIRNYFKIAWRNLKKRKGFTLINIVGLALGFACSSIIFLFVQYHLEFDKFHNHPDRIYRFVTESHGDEISYIPSVPPGFTNTFRSDFDYAEKVAKIVNWEDRVIFVEESNIRLNLKKGIVFAQKDFFDIFNFPLLNGSNDVNISEVNTAVITESMAKRLFGDSNPVNKTFELGNQETITITGVLKDQPAASFLQGDIFISFDTLKRFSKFMGGEEWWAIGLNLQSFARLHPGQDVSQIEAVLKTLPAKYRPDEKNLHQYKLQSLSDVHFDQRYNGHIDIKVLWVFALIGLLILIIACINFINISTAQSSYRSKEVGVRKVLGGLRGHLFWQFMCETFLIVIFALIVGVIICGVSLPYFNTIFELKLHFSSLLNPSFLVFIGILLVVITFLSGIYPGILLARINPVFAFKRILFQNTPSNNLTRKVLVTSQFVISIILVVSAIAINKQIQYAINSDLGFEKSAIVMVNIPKPLEQSKLKVVKQRLSRHIGIEKITACFAPPSAAKNEWNAAVRFNNKDENELFSAQMKVADIDYLQTFGLEVLEGRNFFERDSADEILVNKTFAKKIGVKSLNELLGRPVSFADGVVKGRIVGVVNDFHDKDFHQDISPIFIAPLSSSFYQWAVKVNLDHISSGIEEIEKEWSQLFPNYIFDYTFLDDQISLMYQQESRSLSLLKLFSALAIFIGSLGIYGLILFFAVQKTKEIGIRKVLGSSVGGILWIMSKDFFKLILMAGIIGSPIAWCFINSWLQNFNYRTQVSWWIFGFAISILLIITLVTISYQALKAARTNPIKCLRTE</sequence>
<dbReference type="GO" id="GO:0005886">
    <property type="term" value="C:plasma membrane"/>
    <property type="evidence" value="ECO:0007669"/>
    <property type="project" value="UniProtKB-SubCell"/>
</dbReference>
<evidence type="ECO:0000256" key="1">
    <source>
        <dbReference type="ARBA" id="ARBA00004651"/>
    </source>
</evidence>
<protein>
    <submittedName>
        <fullName evidence="9">Putative permease</fullName>
    </submittedName>
</protein>
<evidence type="ECO:0000259" key="7">
    <source>
        <dbReference type="Pfam" id="PF02687"/>
    </source>
</evidence>
<dbReference type="PANTHER" id="PTHR30572:SF18">
    <property type="entry name" value="ABC-TYPE MACROLIDE FAMILY EXPORT SYSTEM PERMEASE COMPONENT 2"/>
    <property type="match status" value="1"/>
</dbReference>
<dbReference type="InterPro" id="IPR050250">
    <property type="entry name" value="Macrolide_Exporter_MacB"/>
</dbReference>
<comment type="subcellular location">
    <subcellularLocation>
        <location evidence="1">Cell membrane</location>
        <topology evidence="1">Multi-pass membrane protein</topology>
    </subcellularLocation>
</comment>
<feature type="domain" description="MacB-like periplasmic core" evidence="8">
    <location>
        <begin position="20"/>
        <end position="244"/>
    </location>
</feature>
<feature type="domain" description="ABC3 transporter permease C-terminal" evidence="7">
    <location>
        <begin position="675"/>
        <end position="788"/>
    </location>
</feature>
<feature type="transmembrane region" description="Helical" evidence="6">
    <location>
        <begin position="328"/>
        <end position="355"/>
    </location>
</feature>
<keyword evidence="4 6" id="KW-1133">Transmembrane helix</keyword>
<evidence type="ECO:0000313" key="9">
    <source>
        <dbReference type="EMBL" id="PRX56833.1"/>
    </source>
</evidence>
<dbReference type="AlphaFoldDB" id="A0A2T0MGY1"/>
<dbReference type="InterPro" id="IPR003838">
    <property type="entry name" value="ABC3_permease_C"/>
</dbReference>
<dbReference type="OrthoDB" id="5933722at2"/>
<evidence type="ECO:0000313" key="10">
    <source>
        <dbReference type="Proteomes" id="UP000237640"/>
    </source>
</evidence>
<reference evidence="9 10" key="1">
    <citation type="submission" date="2018-03" db="EMBL/GenBank/DDBJ databases">
        <title>Genomic Encyclopedia of Archaeal and Bacterial Type Strains, Phase II (KMG-II): from individual species to whole genera.</title>
        <authorList>
            <person name="Goeker M."/>
        </authorList>
    </citation>
    <scope>NUCLEOTIDE SEQUENCE [LARGE SCALE GENOMIC DNA]</scope>
    <source>
        <strain evidence="9 10">DSM 25027</strain>
    </source>
</reference>
<feature type="domain" description="ABC3 transporter permease C-terminal" evidence="7">
    <location>
        <begin position="287"/>
        <end position="404"/>
    </location>
</feature>
<feature type="domain" description="MacB-like periplasmic core" evidence="8">
    <location>
        <begin position="432"/>
        <end position="617"/>
    </location>
</feature>
<comment type="caution">
    <text evidence="9">The sequence shown here is derived from an EMBL/GenBank/DDBJ whole genome shotgun (WGS) entry which is preliminary data.</text>
</comment>
<evidence type="ECO:0000256" key="2">
    <source>
        <dbReference type="ARBA" id="ARBA00022475"/>
    </source>
</evidence>
<keyword evidence="10" id="KW-1185">Reference proteome</keyword>
<name>A0A2T0MGY1_9FLAO</name>
<feature type="transmembrane region" description="Helical" evidence="6">
    <location>
        <begin position="759"/>
        <end position="781"/>
    </location>
</feature>
<gene>
    <name evidence="9" type="ORF">CLV81_0831</name>
</gene>
<evidence type="ECO:0000256" key="3">
    <source>
        <dbReference type="ARBA" id="ARBA00022692"/>
    </source>
</evidence>
<dbReference type="PROSITE" id="PS51257">
    <property type="entry name" value="PROKAR_LIPOPROTEIN"/>
    <property type="match status" value="1"/>
</dbReference>
<feature type="transmembrane region" description="Helical" evidence="6">
    <location>
        <begin position="281"/>
        <end position="303"/>
    </location>
</feature>
<keyword evidence="5 6" id="KW-0472">Membrane</keyword>
<keyword evidence="2" id="KW-1003">Cell membrane</keyword>
<feature type="transmembrane region" description="Helical" evidence="6">
    <location>
        <begin position="421"/>
        <end position="444"/>
    </location>
</feature>
<dbReference type="GO" id="GO:0022857">
    <property type="term" value="F:transmembrane transporter activity"/>
    <property type="evidence" value="ECO:0007669"/>
    <property type="project" value="TreeGrafter"/>
</dbReference>
<dbReference type="Proteomes" id="UP000237640">
    <property type="component" value="Unassembled WGS sequence"/>
</dbReference>
<evidence type="ECO:0000259" key="8">
    <source>
        <dbReference type="Pfam" id="PF12704"/>
    </source>
</evidence>
<evidence type="ECO:0000256" key="6">
    <source>
        <dbReference type="SAM" id="Phobius"/>
    </source>
</evidence>
<feature type="transmembrane region" description="Helical" evidence="6">
    <location>
        <begin position="21"/>
        <end position="45"/>
    </location>
</feature>
<dbReference type="InterPro" id="IPR025857">
    <property type="entry name" value="MacB_PCD"/>
</dbReference>
<dbReference type="RefSeq" id="WP_106143772.1">
    <property type="nucleotide sequence ID" value="NZ_PVYX01000001.1"/>
</dbReference>
<feature type="transmembrane region" description="Helical" evidence="6">
    <location>
        <begin position="675"/>
        <end position="697"/>
    </location>
</feature>
<proteinExistence type="predicted"/>
<feature type="transmembrane region" description="Helical" evidence="6">
    <location>
        <begin position="375"/>
        <end position="400"/>
    </location>
</feature>